<dbReference type="OrthoDB" id="7067395at2"/>
<dbReference type="Proteomes" id="UP000199233">
    <property type="component" value="Unassembled WGS sequence"/>
</dbReference>
<keyword evidence="3" id="KW-1185">Reference proteome</keyword>
<evidence type="ECO:0000313" key="2">
    <source>
        <dbReference type="EMBL" id="SEQ59747.1"/>
    </source>
</evidence>
<proteinExistence type="predicted"/>
<evidence type="ECO:0000256" key="1">
    <source>
        <dbReference type="SAM" id="Phobius"/>
    </source>
</evidence>
<dbReference type="InterPro" id="IPR009883">
    <property type="entry name" value="YgfX"/>
</dbReference>
<dbReference type="RefSeq" id="WP_093285948.1">
    <property type="nucleotide sequence ID" value="NZ_FOFS01000008.1"/>
</dbReference>
<dbReference type="AlphaFoldDB" id="A0A1H9HBV3"/>
<protein>
    <recommendedName>
        <fullName evidence="4">Toxin CptA</fullName>
    </recommendedName>
</protein>
<evidence type="ECO:0008006" key="4">
    <source>
        <dbReference type="Google" id="ProtNLM"/>
    </source>
</evidence>
<keyword evidence="1" id="KW-0472">Membrane</keyword>
<organism evidence="2 3">
    <name type="scientific">Solimonas aquatica</name>
    <dbReference type="NCBI Taxonomy" id="489703"/>
    <lineage>
        <taxon>Bacteria</taxon>
        <taxon>Pseudomonadati</taxon>
        <taxon>Pseudomonadota</taxon>
        <taxon>Gammaproteobacteria</taxon>
        <taxon>Nevskiales</taxon>
        <taxon>Nevskiaceae</taxon>
        <taxon>Solimonas</taxon>
    </lineage>
</organism>
<feature type="transmembrane region" description="Helical" evidence="1">
    <location>
        <begin position="42"/>
        <end position="58"/>
    </location>
</feature>
<name>A0A1H9HBV3_9GAMM</name>
<keyword evidence="1" id="KW-0812">Transmembrane</keyword>
<gene>
    <name evidence="2" type="ORF">SAMN04488038_108106</name>
</gene>
<reference evidence="2 3" key="1">
    <citation type="submission" date="2016-10" db="EMBL/GenBank/DDBJ databases">
        <authorList>
            <person name="de Groot N.N."/>
        </authorList>
    </citation>
    <scope>NUCLEOTIDE SEQUENCE [LARGE SCALE GENOMIC DNA]</scope>
    <source>
        <strain evidence="2 3">DSM 25927</strain>
    </source>
</reference>
<accession>A0A1H9HBV3</accession>
<dbReference type="STRING" id="489703.SAMN04488038_108106"/>
<dbReference type="Pfam" id="PF07254">
    <property type="entry name" value="Cpta_toxin"/>
    <property type="match status" value="1"/>
</dbReference>
<keyword evidence="1" id="KW-1133">Transmembrane helix</keyword>
<sequence>MNKASGMTLDLRLKPSLAALQLVFLLHIGVIAALPFALRPGLPLMVLLAAAAASWFWLRRHPMLGFGPRAIERIVWHENGDWQVYRGGREQSVQLQAGSLVHSHLLVLNFRGEDGRRCSRLILGGEAEAEPLRRLRARLRLAKAD</sequence>
<evidence type="ECO:0000313" key="3">
    <source>
        <dbReference type="Proteomes" id="UP000199233"/>
    </source>
</evidence>
<dbReference type="EMBL" id="FOFS01000008">
    <property type="protein sequence ID" value="SEQ59747.1"/>
    <property type="molecule type" value="Genomic_DNA"/>
</dbReference>